<dbReference type="PANTHER" id="PTHR43343:SF3">
    <property type="entry name" value="PROTEASE DO-LIKE 8, CHLOROPLASTIC"/>
    <property type="match status" value="1"/>
</dbReference>
<organism evidence="8">
    <name type="scientific">marine sediment metagenome</name>
    <dbReference type="NCBI Taxonomy" id="412755"/>
    <lineage>
        <taxon>unclassified sequences</taxon>
        <taxon>metagenomes</taxon>
        <taxon>ecological metagenomes</taxon>
    </lineage>
</organism>
<gene>
    <name evidence="8" type="ORF">LCGC14_2334080</name>
</gene>
<keyword evidence="5 7" id="KW-1133">Transmembrane helix</keyword>
<dbReference type="InterPro" id="IPR009003">
    <property type="entry name" value="Peptidase_S1_PA"/>
</dbReference>
<dbReference type="GO" id="GO:0016020">
    <property type="term" value="C:membrane"/>
    <property type="evidence" value="ECO:0007669"/>
    <property type="project" value="UniProtKB-SubCell"/>
</dbReference>
<reference evidence="8" key="1">
    <citation type="journal article" date="2015" name="Nature">
        <title>Complex archaea that bridge the gap between prokaryotes and eukaryotes.</title>
        <authorList>
            <person name="Spang A."/>
            <person name="Saw J.H."/>
            <person name="Jorgensen S.L."/>
            <person name="Zaremba-Niedzwiedzka K."/>
            <person name="Martijn J."/>
            <person name="Lind A.E."/>
            <person name="van Eijk R."/>
            <person name="Schleper C."/>
            <person name="Guy L."/>
            <person name="Ettema T.J."/>
        </authorList>
    </citation>
    <scope>NUCLEOTIDE SEQUENCE</scope>
</reference>
<dbReference type="SUPFAM" id="SSF50494">
    <property type="entry name" value="Trypsin-like serine proteases"/>
    <property type="match status" value="1"/>
</dbReference>
<keyword evidence="2" id="KW-0645">Protease</keyword>
<feature type="transmembrane region" description="Helical" evidence="7">
    <location>
        <begin position="15"/>
        <end position="33"/>
    </location>
</feature>
<feature type="transmembrane region" description="Helical" evidence="7">
    <location>
        <begin position="396"/>
        <end position="418"/>
    </location>
</feature>
<dbReference type="Gene3D" id="2.40.10.120">
    <property type="match status" value="1"/>
</dbReference>
<evidence type="ECO:0000256" key="1">
    <source>
        <dbReference type="ARBA" id="ARBA00004141"/>
    </source>
</evidence>
<dbReference type="PRINTS" id="PR00834">
    <property type="entry name" value="PROTEASES2C"/>
</dbReference>
<dbReference type="InterPro" id="IPR001940">
    <property type="entry name" value="Peptidase_S1C"/>
</dbReference>
<evidence type="ECO:0000256" key="3">
    <source>
        <dbReference type="ARBA" id="ARBA00022692"/>
    </source>
</evidence>
<feature type="transmembrane region" description="Helical" evidence="7">
    <location>
        <begin position="320"/>
        <end position="347"/>
    </location>
</feature>
<evidence type="ECO:0000256" key="6">
    <source>
        <dbReference type="ARBA" id="ARBA00023136"/>
    </source>
</evidence>
<feature type="transmembrane region" description="Helical" evidence="7">
    <location>
        <begin position="294"/>
        <end position="314"/>
    </location>
</feature>
<comment type="caution">
    <text evidence="8">The sequence shown here is derived from an EMBL/GenBank/DDBJ whole genome shotgun (WGS) entry which is preliminary data.</text>
</comment>
<protein>
    <submittedName>
        <fullName evidence="8">Uncharacterized protein</fullName>
    </submittedName>
</protein>
<sequence length="485" mass="53650">MKPFCEKRWKLEGSIYLILVLAMLGYALYIFYYKEGTQLFYEIVDRKYGKSSESTNPTARHVKGMNVNLMYRIEDIQLESVANIKGVLLKASSSTPVELGSGIVIHRQGYVLTNQHIVEHATNLKVTLLNRKTTPKTYKAVLIKVNDTYDLALLKIVSKKRFTPAFLGSMPNAHKGEKVFALGNPYGKSLVNYPGTVVYSNKTLHINNRNIPSLIIVDNRINWQNSGGPLINSRGETIGVNTAIYSGKTQMSVNAVVPLGVCLDAFKDVMDKPNYITNYNKEATIFDTSAGYGIYKYAGLFLLGFISGIMGGMFSMGGGILLVSGLIFIFHYGIIIIRPIAYIANFFTSGAAVQKYIKEDLMDLKKVSYLLPSALAGMCIGYFIGNLLEMHLVKKIVALFAIFVAIKLIMDLYSIAGVKDQKEIWNVKRFSFLGFPMGLFSGILGISGGIIEVPLQRTVLKTSLKNAIANSTGMVFFTSILGIFL</sequence>
<dbReference type="InterPro" id="IPR051201">
    <property type="entry name" value="Chloro_Bact_Ser_Proteases"/>
</dbReference>
<dbReference type="InterPro" id="IPR002781">
    <property type="entry name" value="TM_pro_TauE-like"/>
</dbReference>
<evidence type="ECO:0000256" key="5">
    <source>
        <dbReference type="ARBA" id="ARBA00022989"/>
    </source>
</evidence>
<dbReference type="GO" id="GO:0004252">
    <property type="term" value="F:serine-type endopeptidase activity"/>
    <property type="evidence" value="ECO:0007669"/>
    <property type="project" value="InterPro"/>
</dbReference>
<dbReference type="Pfam" id="PF01925">
    <property type="entry name" value="TauE"/>
    <property type="match status" value="1"/>
</dbReference>
<dbReference type="PANTHER" id="PTHR43343">
    <property type="entry name" value="PEPTIDASE S12"/>
    <property type="match status" value="1"/>
</dbReference>
<feature type="transmembrane region" description="Helical" evidence="7">
    <location>
        <begin position="430"/>
        <end position="451"/>
    </location>
</feature>
<proteinExistence type="predicted"/>
<feature type="transmembrane region" description="Helical" evidence="7">
    <location>
        <begin position="463"/>
        <end position="484"/>
    </location>
</feature>
<keyword evidence="4" id="KW-0378">Hydrolase</keyword>
<evidence type="ECO:0000256" key="4">
    <source>
        <dbReference type="ARBA" id="ARBA00022801"/>
    </source>
</evidence>
<evidence type="ECO:0000313" key="8">
    <source>
        <dbReference type="EMBL" id="KKL47583.1"/>
    </source>
</evidence>
<dbReference type="Pfam" id="PF13365">
    <property type="entry name" value="Trypsin_2"/>
    <property type="match status" value="1"/>
</dbReference>
<feature type="transmembrane region" description="Helical" evidence="7">
    <location>
        <begin position="367"/>
        <end position="384"/>
    </location>
</feature>
<evidence type="ECO:0000256" key="2">
    <source>
        <dbReference type="ARBA" id="ARBA00022670"/>
    </source>
</evidence>
<dbReference type="EMBL" id="LAZR01033614">
    <property type="protein sequence ID" value="KKL47583.1"/>
    <property type="molecule type" value="Genomic_DNA"/>
</dbReference>
<keyword evidence="3 7" id="KW-0812">Transmembrane</keyword>
<accession>A0A0F9CDV2</accession>
<evidence type="ECO:0000256" key="7">
    <source>
        <dbReference type="SAM" id="Phobius"/>
    </source>
</evidence>
<name>A0A0F9CDV2_9ZZZZ</name>
<dbReference type="GO" id="GO:0006508">
    <property type="term" value="P:proteolysis"/>
    <property type="evidence" value="ECO:0007669"/>
    <property type="project" value="UniProtKB-KW"/>
</dbReference>
<dbReference type="AlphaFoldDB" id="A0A0F9CDV2"/>
<keyword evidence="6 7" id="KW-0472">Membrane</keyword>
<comment type="subcellular location">
    <subcellularLocation>
        <location evidence="1">Membrane</location>
        <topology evidence="1">Multi-pass membrane protein</topology>
    </subcellularLocation>
</comment>